<evidence type="ECO:0000256" key="4">
    <source>
        <dbReference type="ARBA" id="ARBA00022786"/>
    </source>
</evidence>
<feature type="compositionally biased region" description="Basic and acidic residues" evidence="6">
    <location>
        <begin position="94"/>
        <end position="106"/>
    </location>
</feature>
<evidence type="ECO:0000256" key="2">
    <source>
        <dbReference type="ARBA" id="ARBA00022723"/>
    </source>
</evidence>
<keyword evidence="7" id="KW-0472">Membrane</keyword>
<dbReference type="InterPro" id="IPR013083">
    <property type="entry name" value="Znf_RING/FYVE/PHD"/>
</dbReference>
<dbReference type="GO" id="GO:0016567">
    <property type="term" value="P:protein ubiquitination"/>
    <property type="evidence" value="ECO:0007669"/>
    <property type="project" value="UniProtKB-UniPathway"/>
</dbReference>
<comment type="pathway">
    <text evidence="1">Protein modification; protein ubiquitination.</text>
</comment>
<name>A0A6S6VWF7_9PLEO</name>
<dbReference type="AlphaFoldDB" id="A0A6S6VWF7"/>
<dbReference type="GO" id="GO:0061630">
    <property type="term" value="F:ubiquitin protein ligase activity"/>
    <property type="evidence" value="ECO:0007669"/>
    <property type="project" value="TreeGrafter"/>
</dbReference>
<evidence type="ECO:0000256" key="3">
    <source>
        <dbReference type="ARBA" id="ARBA00022771"/>
    </source>
</evidence>
<keyword evidence="5" id="KW-0862">Zinc</keyword>
<dbReference type="PANTHER" id="PTHR22763">
    <property type="entry name" value="RING ZINC FINGER PROTEIN"/>
    <property type="match status" value="1"/>
</dbReference>
<evidence type="ECO:0000256" key="7">
    <source>
        <dbReference type="SAM" id="Phobius"/>
    </source>
</evidence>
<dbReference type="GO" id="GO:0008270">
    <property type="term" value="F:zinc ion binding"/>
    <property type="evidence" value="ECO:0007669"/>
    <property type="project" value="UniProtKB-KW"/>
</dbReference>
<organism evidence="8 9">
    <name type="scientific">Pyrenophora teres f. teres</name>
    <dbReference type="NCBI Taxonomy" id="97479"/>
    <lineage>
        <taxon>Eukaryota</taxon>
        <taxon>Fungi</taxon>
        <taxon>Dikarya</taxon>
        <taxon>Ascomycota</taxon>
        <taxon>Pezizomycotina</taxon>
        <taxon>Dothideomycetes</taxon>
        <taxon>Pleosporomycetidae</taxon>
        <taxon>Pleosporales</taxon>
        <taxon>Pleosporineae</taxon>
        <taxon>Pleosporaceae</taxon>
        <taxon>Pyrenophora</taxon>
    </lineage>
</organism>
<proteinExistence type="predicted"/>
<dbReference type="UniPathway" id="UPA00143"/>
<keyword evidence="7" id="KW-0812">Transmembrane</keyword>
<dbReference type="Proteomes" id="UP000472372">
    <property type="component" value="Chromosome 2"/>
</dbReference>
<dbReference type="Pfam" id="PF12678">
    <property type="entry name" value="zf-rbx1"/>
    <property type="match status" value="1"/>
</dbReference>
<dbReference type="EMBL" id="HG992978">
    <property type="protein sequence ID" value="CAE7015844.1"/>
    <property type="molecule type" value="Genomic_DNA"/>
</dbReference>
<protein>
    <submittedName>
        <fullName evidence="8">Zinc finger protein</fullName>
    </submittedName>
</protein>
<feature type="region of interest" description="Disordered" evidence="6">
    <location>
        <begin position="289"/>
        <end position="316"/>
    </location>
</feature>
<accession>A0A6S6VWF7</accession>
<dbReference type="CDD" id="cd16448">
    <property type="entry name" value="RING-H2"/>
    <property type="match status" value="1"/>
</dbReference>
<feature type="transmembrane region" description="Helical" evidence="7">
    <location>
        <begin position="31"/>
        <end position="53"/>
    </location>
</feature>
<evidence type="ECO:0000256" key="1">
    <source>
        <dbReference type="ARBA" id="ARBA00004906"/>
    </source>
</evidence>
<gene>
    <name evidence="8" type="ORF">PTTW11_02866</name>
</gene>
<evidence type="ECO:0000256" key="5">
    <source>
        <dbReference type="ARBA" id="ARBA00022833"/>
    </source>
</evidence>
<sequence>MPAIISEHGGGILGAREWRDTVGGSGMTPTAFSFLIPVFVVAIAAPFLCVFCIRRRRHATPIPARPPPKIKKPALRRAEAREKLLEVTEVSSRSSHDGGEKERGKVNVDTKSVLEKECAICLSTLHAPAPPEPAKLSPDTPITDAAALPASIPADDDDDAAATATTTPDAETILKLSICGHEFHADCLVSWFVLRKTSCPICRSMYMSKEELDQHDEEEQLALNAGLPPAVLEEGRAGQPQGPPARNWRSFLRVRSAATRQAVQAPEQPAVEMQSQTPRVVEGEQVPVEAANGGGGAAAQAEMPARSRLQRLLRRG</sequence>
<dbReference type="InterPro" id="IPR050731">
    <property type="entry name" value="HRD1_E3_ubiq-ligases"/>
</dbReference>
<evidence type="ECO:0000313" key="9">
    <source>
        <dbReference type="Proteomes" id="UP000472372"/>
    </source>
</evidence>
<dbReference type="InterPro" id="IPR001841">
    <property type="entry name" value="Znf_RING"/>
</dbReference>
<dbReference type="Gene3D" id="3.30.40.10">
    <property type="entry name" value="Zinc/RING finger domain, C3HC4 (zinc finger)"/>
    <property type="match status" value="1"/>
</dbReference>
<dbReference type="GO" id="GO:0043161">
    <property type="term" value="P:proteasome-mediated ubiquitin-dependent protein catabolic process"/>
    <property type="evidence" value="ECO:0007669"/>
    <property type="project" value="TreeGrafter"/>
</dbReference>
<dbReference type="SMART" id="SM00184">
    <property type="entry name" value="RING"/>
    <property type="match status" value="1"/>
</dbReference>
<evidence type="ECO:0000256" key="6">
    <source>
        <dbReference type="SAM" id="MobiDB-lite"/>
    </source>
</evidence>
<keyword evidence="3" id="KW-0863">Zinc-finger</keyword>
<keyword evidence="7" id="KW-1133">Transmembrane helix</keyword>
<dbReference type="InterPro" id="IPR024766">
    <property type="entry name" value="Znf_RING_H2"/>
</dbReference>
<keyword evidence="4" id="KW-0833">Ubl conjugation pathway</keyword>
<keyword evidence="2" id="KW-0479">Metal-binding</keyword>
<evidence type="ECO:0000313" key="8">
    <source>
        <dbReference type="EMBL" id="CAE7015844.1"/>
    </source>
</evidence>
<dbReference type="SUPFAM" id="SSF57850">
    <property type="entry name" value="RING/U-box"/>
    <property type="match status" value="1"/>
</dbReference>
<dbReference type="GO" id="GO:0012505">
    <property type="term" value="C:endomembrane system"/>
    <property type="evidence" value="ECO:0007669"/>
    <property type="project" value="TreeGrafter"/>
</dbReference>
<feature type="region of interest" description="Disordered" evidence="6">
    <location>
        <begin position="86"/>
        <end position="106"/>
    </location>
</feature>
<dbReference type="PROSITE" id="PS50089">
    <property type="entry name" value="ZF_RING_2"/>
    <property type="match status" value="1"/>
</dbReference>
<reference evidence="8" key="1">
    <citation type="submission" date="2021-02" db="EMBL/GenBank/DDBJ databases">
        <authorList>
            <person name="Syme A R."/>
            <person name="Syme A R."/>
            <person name="Moolhuijzen P."/>
        </authorList>
    </citation>
    <scope>NUCLEOTIDE SEQUENCE</scope>
    <source>
        <strain evidence="8">W1-1</strain>
    </source>
</reference>